<protein>
    <submittedName>
        <fullName evidence="1">Uncharacterized protein</fullName>
    </submittedName>
</protein>
<dbReference type="Proteomes" id="UP000516437">
    <property type="component" value="Chromosome 1"/>
</dbReference>
<name>A0A6A1WRB3_9ROSI</name>
<comment type="caution">
    <text evidence="1">The sequence shown here is derived from an EMBL/GenBank/DDBJ whole genome shotgun (WGS) entry which is preliminary data.</text>
</comment>
<dbReference type="AlphaFoldDB" id="A0A6A1WRB3"/>
<proteinExistence type="predicted"/>
<gene>
    <name evidence="1" type="ORF">CJ030_MR1G008772</name>
</gene>
<organism evidence="1 2">
    <name type="scientific">Morella rubra</name>
    <name type="common">Chinese bayberry</name>
    <dbReference type="NCBI Taxonomy" id="262757"/>
    <lineage>
        <taxon>Eukaryota</taxon>
        <taxon>Viridiplantae</taxon>
        <taxon>Streptophyta</taxon>
        <taxon>Embryophyta</taxon>
        <taxon>Tracheophyta</taxon>
        <taxon>Spermatophyta</taxon>
        <taxon>Magnoliopsida</taxon>
        <taxon>eudicotyledons</taxon>
        <taxon>Gunneridae</taxon>
        <taxon>Pentapetalae</taxon>
        <taxon>rosids</taxon>
        <taxon>fabids</taxon>
        <taxon>Fagales</taxon>
        <taxon>Myricaceae</taxon>
        <taxon>Morella</taxon>
    </lineage>
</organism>
<dbReference type="EMBL" id="RXIC02000019">
    <property type="protein sequence ID" value="KAB1227193.1"/>
    <property type="molecule type" value="Genomic_DNA"/>
</dbReference>
<keyword evidence="2" id="KW-1185">Reference proteome</keyword>
<reference evidence="1 2" key="1">
    <citation type="journal article" date="2019" name="Plant Biotechnol. J.">
        <title>The red bayberry genome and genetic basis of sex determination.</title>
        <authorList>
            <person name="Jia H.M."/>
            <person name="Jia H.J."/>
            <person name="Cai Q.L."/>
            <person name="Wang Y."/>
            <person name="Zhao H.B."/>
            <person name="Yang W.F."/>
            <person name="Wang G.Y."/>
            <person name="Li Y.H."/>
            <person name="Zhan D.L."/>
            <person name="Shen Y.T."/>
            <person name="Niu Q.F."/>
            <person name="Chang L."/>
            <person name="Qiu J."/>
            <person name="Zhao L."/>
            <person name="Xie H.B."/>
            <person name="Fu W.Y."/>
            <person name="Jin J."/>
            <person name="Li X.W."/>
            <person name="Jiao Y."/>
            <person name="Zhou C.C."/>
            <person name="Tu T."/>
            <person name="Chai C.Y."/>
            <person name="Gao J.L."/>
            <person name="Fan L.J."/>
            <person name="van de Weg E."/>
            <person name="Wang J.Y."/>
            <person name="Gao Z.S."/>
        </authorList>
    </citation>
    <scope>NUCLEOTIDE SEQUENCE [LARGE SCALE GENOMIC DNA]</scope>
    <source>
        <tissue evidence="1">Leaves</tissue>
    </source>
</reference>
<sequence length="103" mass="11532">MLGNKELKLMANRRYSQYQSLLLHLENLQIVPLLHVLLALDVLPLLPPFPCCPASHSSGSWRYAAYESSFITGEPFCMQQCAAKWSGLEASFVTDLFCIEDPG</sequence>
<accession>A0A6A1WRB3</accession>
<evidence type="ECO:0000313" key="2">
    <source>
        <dbReference type="Proteomes" id="UP000516437"/>
    </source>
</evidence>
<evidence type="ECO:0000313" key="1">
    <source>
        <dbReference type="EMBL" id="KAB1227193.1"/>
    </source>
</evidence>